<protein>
    <recommendedName>
        <fullName evidence="7">2Fe-2S ferredoxin-type domain-containing protein</fullName>
    </recommendedName>
</protein>
<dbReference type="InterPro" id="IPR001055">
    <property type="entry name" value="Adrenodoxin-like"/>
</dbReference>
<dbReference type="SUPFAM" id="SSF54292">
    <property type="entry name" value="2Fe-2S ferredoxin-like"/>
    <property type="match status" value="1"/>
</dbReference>
<evidence type="ECO:0000313" key="8">
    <source>
        <dbReference type="EMBL" id="SVD13798.1"/>
    </source>
</evidence>
<comment type="cofactor">
    <cofactor evidence="6">
        <name>[2Fe-2S] cluster</name>
        <dbReference type="ChEBI" id="CHEBI:190135"/>
    </cofactor>
</comment>
<dbReference type="GO" id="GO:0009055">
    <property type="term" value="F:electron transfer activity"/>
    <property type="evidence" value="ECO:0007669"/>
    <property type="project" value="TreeGrafter"/>
</dbReference>
<sequence>MATVKYILEDGSEVLIEADVGQNLMQLALDNNLDGIEGACGGSCMCGTCHVLIESVKGKQLEERDEMETVIIEMEIDELAPINSRLGCQITIQEGMESITARIANLSNF</sequence>
<dbReference type="GO" id="GO:0140647">
    <property type="term" value="P:P450-containing electron transport chain"/>
    <property type="evidence" value="ECO:0007669"/>
    <property type="project" value="InterPro"/>
</dbReference>
<keyword evidence="2" id="KW-0001">2Fe-2S</keyword>
<keyword evidence="4" id="KW-0408">Iron</keyword>
<evidence type="ECO:0000256" key="2">
    <source>
        <dbReference type="ARBA" id="ARBA00022714"/>
    </source>
</evidence>
<name>A0A382SX96_9ZZZZ</name>
<dbReference type="InterPro" id="IPR001041">
    <property type="entry name" value="2Fe-2S_ferredoxin-type"/>
</dbReference>
<evidence type="ECO:0000256" key="4">
    <source>
        <dbReference type="ARBA" id="ARBA00023004"/>
    </source>
</evidence>
<gene>
    <name evidence="8" type="ORF">METZ01_LOCUS366652</name>
</gene>
<dbReference type="EMBL" id="UINC01131844">
    <property type="protein sequence ID" value="SVD13798.1"/>
    <property type="molecule type" value="Genomic_DNA"/>
</dbReference>
<dbReference type="InterPro" id="IPR012675">
    <property type="entry name" value="Beta-grasp_dom_sf"/>
</dbReference>
<reference evidence="8" key="1">
    <citation type="submission" date="2018-05" db="EMBL/GenBank/DDBJ databases">
        <authorList>
            <person name="Lanie J.A."/>
            <person name="Ng W.-L."/>
            <person name="Kazmierczak K.M."/>
            <person name="Andrzejewski T.M."/>
            <person name="Davidsen T.M."/>
            <person name="Wayne K.J."/>
            <person name="Tettelin H."/>
            <person name="Glass J.I."/>
            <person name="Rusch D."/>
            <person name="Podicherti R."/>
            <person name="Tsui H.-C.T."/>
            <person name="Winkler M.E."/>
        </authorList>
    </citation>
    <scope>NUCLEOTIDE SEQUENCE</scope>
</reference>
<evidence type="ECO:0000256" key="5">
    <source>
        <dbReference type="ARBA" id="ARBA00023014"/>
    </source>
</evidence>
<evidence type="ECO:0000256" key="6">
    <source>
        <dbReference type="ARBA" id="ARBA00034078"/>
    </source>
</evidence>
<dbReference type="Pfam" id="PF00111">
    <property type="entry name" value="Fer2"/>
    <property type="match status" value="1"/>
</dbReference>
<dbReference type="AlphaFoldDB" id="A0A382SX96"/>
<organism evidence="8">
    <name type="scientific">marine metagenome</name>
    <dbReference type="NCBI Taxonomy" id="408172"/>
    <lineage>
        <taxon>unclassified sequences</taxon>
        <taxon>metagenomes</taxon>
        <taxon>ecological metagenomes</taxon>
    </lineage>
</organism>
<evidence type="ECO:0000256" key="1">
    <source>
        <dbReference type="ARBA" id="ARBA00010914"/>
    </source>
</evidence>
<dbReference type="Gene3D" id="3.10.20.30">
    <property type="match status" value="1"/>
</dbReference>
<keyword evidence="5" id="KW-0411">Iron-sulfur</keyword>
<dbReference type="PANTHER" id="PTHR23426:SF65">
    <property type="entry name" value="FERREDOXIN-2, MITOCHONDRIAL"/>
    <property type="match status" value="1"/>
</dbReference>
<dbReference type="CDD" id="cd00207">
    <property type="entry name" value="fer2"/>
    <property type="match status" value="1"/>
</dbReference>
<comment type="similarity">
    <text evidence="1">Belongs to the adrenodoxin/putidaredoxin family.</text>
</comment>
<evidence type="ECO:0000256" key="3">
    <source>
        <dbReference type="ARBA" id="ARBA00022723"/>
    </source>
</evidence>
<dbReference type="PROSITE" id="PS51085">
    <property type="entry name" value="2FE2S_FER_2"/>
    <property type="match status" value="1"/>
</dbReference>
<proteinExistence type="inferred from homology"/>
<accession>A0A382SX96</accession>
<dbReference type="GO" id="GO:0005739">
    <property type="term" value="C:mitochondrion"/>
    <property type="evidence" value="ECO:0007669"/>
    <property type="project" value="TreeGrafter"/>
</dbReference>
<dbReference type="GO" id="GO:0046872">
    <property type="term" value="F:metal ion binding"/>
    <property type="evidence" value="ECO:0007669"/>
    <property type="project" value="UniProtKB-KW"/>
</dbReference>
<feature type="domain" description="2Fe-2S ferredoxin-type" evidence="7">
    <location>
        <begin position="2"/>
        <end position="107"/>
    </location>
</feature>
<keyword evidence="3" id="KW-0479">Metal-binding</keyword>
<dbReference type="GO" id="GO:0051537">
    <property type="term" value="F:2 iron, 2 sulfur cluster binding"/>
    <property type="evidence" value="ECO:0007669"/>
    <property type="project" value="UniProtKB-KW"/>
</dbReference>
<dbReference type="InterPro" id="IPR036010">
    <property type="entry name" value="2Fe-2S_ferredoxin-like_sf"/>
</dbReference>
<dbReference type="PANTHER" id="PTHR23426">
    <property type="entry name" value="FERREDOXIN/ADRENODOXIN"/>
    <property type="match status" value="1"/>
</dbReference>
<evidence type="ECO:0000259" key="7">
    <source>
        <dbReference type="PROSITE" id="PS51085"/>
    </source>
</evidence>